<sequence length="234" mass="25754">MGLLERTTPWERYEMAQFEYAQRVGMLSTLSVVANAQLAHGCQAVTLAESQREAAVMAVLLGGSIRGRSESDREGGQGKTLETVVRRVYDDRVDRERVGWVDEVIEQVVGDAVWAGDATEVTACDRAVVRTRLALYGWLCVWRRVATDHLGISLAELLALTHVAEAGLGSVGKPVDEALCERVLGDVDVSIERYREHGADEDLTRETLAAEADSLAAEVIKRFELPEESEESPR</sequence>
<protein>
    <submittedName>
        <fullName evidence="1">Uncharacterized protein</fullName>
    </submittedName>
</protein>
<dbReference type="Proteomes" id="UP000236584">
    <property type="component" value="Chromosome"/>
</dbReference>
<gene>
    <name evidence="1" type="ORF">C2R22_13435</name>
</gene>
<proteinExistence type="predicted"/>
<keyword evidence="2" id="KW-1185">Reference proteome</keyword>
<dbReference type="AlphaFoldDB" id="A0A2I8VKT0"/>
<reference evidence="1 2" key="1">
    <citation type="submission" date="2018-01" db="EMBL/GenBank/DDBJ databases">
        <title>Complete genome sequence of Salinigranum rubrum GX10T, an extremely halophilic archaeon isolated from a marine solar saltern.</title>
        <authorList>
            <person name="Han S."/>
        </authorList>
    </citation>
    <scope>NUCLEOTIDE SEQUENCE [LARGE SCALE GENOMIC DNA]</scope>
    <source>
        <strain evidence="1 2">GX10</strain>
    </source>
</reference>
<dbReference type="GeneID" id="35593112"/>
<evidence type="ECO:0000313" key="2">
    <source>
        <dbReference type="Proteomes" id="UP000236584"/>
    </source>
</evidence>
<accession>A0A2I8VKT0</accession>
<dbReference type="RefSeq" id="WP_103426207.1">
    <property type="nucleotide sequence ID" value="NZ_CP026309.1"/>
</dbReference>
<dbReference type="EMBL" id="CP026309">
    <property type="protein sequence ID" value="AUV82518.1"/>
    <property type="molecule type" value="Genomic_DNA"/>
</dbReference>
<evidence type="ECO:0000313" key="1">
    <source>
        <dbReference type="EMBL" id="AUV82518.1"/>
    </source>
</evidence>
<organism evidence="1 2">
    <name type="scientific">Salinigranum rubrum</name>
    <dbReference type="NCBI Taxonomy" id="755307"/>
    <lineage>
        <taxon>Archaea</taxon>
        <taxon>Methanobacteriati</taxon>
        <taxon>Methanobacteriota</taxon>
        <taxon>Stenosarchaea group</taxon>
        <taxon>Halobacteria</taxon>
        <taxon>Halobacteriales</taxon>
        <taxon>Haloferacaceae</taxon>
        <taxon>Salinigranum</taxon>
    </lineage>
</organism>
<dbReference type="KEGG" id="srub:C2R22_13435"/>
<name>A0A2I8VKT0_9EURY</name>